<protein>
    <submittedName>
        <fullName evidence="2">RNA-directed DNA polymerase</fullName>
    </submittedName>
</protein>
<keyword evidence="2" id="KW-0808">Transferase</keyword>
<keyword evidence="2" id="KW-0548">Nucleotidyltransferase</keyword>
<organism evidence="2 3">
    <name type="scientific">Chryseolinea lacunae</name>
    <dbReference type="NCBI Taxonomy" id="2801331"/>
    <lineage>
        <taxon>Bacteria</taxon>
        <taxon>Pseudomonadati</taxon>
        <taxon>Bacteroidota</taxon>
        <taxon>Cytophagia</taxon>
        <taxon>Cytophagales</taxon>
        <taxon>Fulvivirgaceae</taxon>
        <taxon>Chryseolinea</taxon>
    </lineage>
</organism>
<feature type="domain" description="Reverse transcriptase" evidence="1">
    <location>
        <begin position="103"/>
        <end position="328"/>
    </location>
</feature>
<gene>
    <name evidence="2" type="ORF">JI741_15515</name>
</gene>
<proteinExistence type="predicted"/>
<evidence type="ECO:0000259" key="1">
    <source>
        <dbReference type="Pfam" id="PF00078"/>
    </source>
</evidence>
<dbReference type="GO" id="GO:0003964">
    <property type="term" value="F:RNA-directed DNA polymerase activity"/>
    <property type="evidence" value="ECO:0007669"/>
    <property type="project" value="UniProtKB-KW"/>
</dbReference>
<dbReference type="CDD" id="cd01646">
    <property type="entry name" value="RT_Bac_retron_I"/>
    <property type="match status" value="1"/>
</dbReference>
<comment type="caution">
    <text evidence="2">The sequence shown here is derived from an EMBL/GenBank/DDBJ whole genome shotgun (WGS) entry which is preliminary data.</text>
</comment>
<dbReference type="RefSeq" id="WP_202011060.1">
    <property type="nucleotide sequence ID" value="NZ_JAERRB010000004.1"/>
</dbReference>
<accession>A0ABS1KTW4</accession>
<dbReference type="EMBL" id="JAERRB010000004">
    <property type="protein sequence ID" value="MBL0742633.1"/>
    <property type="molecule type" value="Genomic_DNA"/>
</dbReference>
<dbReference type="InterPro" id="IPR000477">
    <property type="entry name" value="RT_dom"/>
</dbReference>
<evidence type="ECO:0000313" key="2">
    <source>
        <dbReference type="EMBL" id="MBL0742633.1"/>
    </source>
</evidence>
<reference evidence="2 3" key="1">
    <citation type="submission" date="2021-01" db="EMBL/GenBank/DDBJ databases">
        <title>Chryseolinea sp. Jin1 Genome sequencing and assembly.</title>
        <authorList>
            <person name="Kim I."/>
        </authorList>
    </citation>
    <scope>NUCLEOTIDE SEQUENCE [LARGE SCALE GENOMIC DNA]</scope>
    <source>
        <strain evidence="2 3">Jin1</strain>
    </source>
</reference>
<dbReference type="Pfam" id="PF00078">
    <property type="entry name" value="RVT_1"/>
    <property type="match status" value="1"/>
</dbReference>
<dbReference type="Proteomes" id="UP000613030">
    <property type="component" value="Unassembled WGS sequence"/>
</dbReference>
<keyword evidence="2" id="KW-0695">RNA-directed DNA polymerase</keyword>
<name>A0ABS1KTW4_9BACT</name>
<evidence type="ECO:0000313" key="3">
    <source>
        <dbReference type="Proteomes" id="UP000613030"/>
    </source>
</evidence>
<sequence>MAILNISLEDLIIAYRKAKVDAFYESGHNTAISFALYETELLENLRKLRSNLNSGEHDWVQHEDFVGSHAILLKSVSREGKEKSVVYSNANKRWFPGDKAIVDFRIIGQHSVDFHILSSLWIDKVGYRLEEKVSENSYGCRLKRSGQTPESFVNEENKNSAPNKLQLGHFRRYIPDYKKWQRNGLKAIKDNLKEEPRLVAATFDLKKFYHRIDPKFLLDDIFITGVLKSTYSEEQKELTTLLVKAIEFWSNHIVLDAGIPREFKVNNIGGVPLGLGASKVFANLILIGIDDEIKDKLKPVYYGRYVDDFFIVLKDKTSAIQTSDDLWTYLSSELDCIGPPPEGKLLENVNYACQLNFSSKSKLEFGRDKEKIFILEGSSGEVLIDKIRKDLDDNSSEWKMLPDAEENLDDLTHSIVTSTSDDSEDTPSLRNADNVSIQRLKFSLRLRDYEAMIGLAPEAVWSAGIENFFRLSFEFVLSAEHIPIYYKYYPRVIKLAIKADKQHWFIRLWDKYQESWVFLARKVDSENERQLIDKARVYANKLIMEATLSSLPIDDQKTAKNWIDTLKEIGFSDEIDVKLPEKLFYADLHSLPFRTVFLNEERKIPSGWGQDAFSLQKIGKEIDSSLLSINVRKTFVEEVFKIKGEKATNEAFVPNGLFFFTRPHSLLEITYLIPEWYTDSRIHLFNSIASTFGLPHAPSRLVEHKTYSEVNKLIELQIPTLPNVPVNPSFALTSLETKKISWDAVVTDAGVEPDTSRYSRIFQLVNEIIKRKERIDYVVFSELSIPRNILLYLASKLKTRKTSLIAGVEYEKKYSKKATKPDIVSNQLFYIVNTLASGRYEQLAIVQEKTSPAIHEKKDLRELGKKKLMAGSDAKFLINHGGFYFSGLICNDFLNINYRNALRGYIDALIVVEWNQDTETYDALVQSSSSDLHCFVMQVNNRTYGDTRSRAPYKESYMRDQVRIRGGEFDYFVLLTLKVDDLRKFQRINPSPKKPFKPIPTGYKIFKGRK</sequence>
<keyword evidence="3" id="KW-1185">Reference proteome</keyword>